<proteinExistence type="predicted"/>
<name>A0A820EM62_9BILA</name>
<gene>
    <name evidence="1" type="ORF">OXD698_LOCUS43325</name>
</gene>
<reference evidence="1" key="1">
    <citation type="submission" date="2021-02" db="EMBL/GenBank/DDBJ databases">
        <authorList>
            <person name="Nowell W R."/>
        </authorList>
    </citation>
    <scope>NUCLEOTIDE SEQUENCE</scope>
</reference>
<sequence length="88" mass="10125">MEDFHSKLINPSEKTILFPLPLQTEKPTKILECDEKTPDAHVPRDSRLIRLTRVHPFNCEAPLSVLYDSGFITPTELWFVRNHGAVPE</sequence>
<comment type="caution">
    <text evidence="1">The sequence shown here is derived from an EMBL/GenBank/DDBJ whole genome shotgun (WGS) entry which is preliminary data.</text>
</comment>
<dbReference type="AlphaFoldDB" id="A0A820EM62"/>
<dbReference type="GO" id="GO:0043546">
    <property type="term" value="F:molybdopterin cofactor binding"/>
    <property type="evidence" value="ECO:0007669"/>
    <property type="project" value="TreeGrafter"/>
</dbReference>
<dbReference type="GO" id="GO:0006790">
    <property type="term" value="P:sulfur compound metabolic process"/>
    <property type="evidence" value="ECO:0007669"/>
    <property type="project" value="TreeGrafter"/>
</dbReference>
<dbReference type="InterPro" id="IPR036374">
    <property type="entry name" value="OxRdtase_Mopterin-bd_sf"/>
</dbReference>
<accession>A0A820EM62</accession>
<protein>
    <submittedName>
        <fullName evidence="1">Uncharacterized protein</fullName>
    </submittedName>
</protein>
<organism evidence="1 2">
    <name type="scientific">Adineta steineri</name>
    <dbReference type="NCBI Taxonomy" id="433720"/>
    <lineage>
        <taxon>Eukaryota</taxon>
        <taxon>Metazoa</taxon>
        <taxon>Spiralia</taxon>
        <taxon>Gnathifera</taxon>
        <taxon>Rotifera</taxon>
        <taxon>Eurotatoria</taxon>
        <taxon>Bdelloidea</taxon>
        <taxon>Adinetida</taxon>
        <taxon>Adinetidae</taxon>
        <taxon>Adineta</taxon>
    </lineage>
</organism>
<dbReference type="PANTHER" id="PTHR19372:SF7">
    <property type="entry name" value="SULFITE OXIDASE, MITOCHONDRIAL"/>
    <property type="match status" value="1"/>
</dbReference>
<evidence type="ECO:0000313" key="1">
    <source>
        <dbReference type="EMBL" id="CAF4248954.1"/>
    </source>
</evidence>
<evidence type="ECO:0000313" key="2">
    <source>
        <dbReference type="Proteomes" id="UP000663844"/>
    </source>
</evidence>
<dbReference type="Gene3D" id="3.90.420.10">
    <property type="entry name" value="Oxidoreductase, molybdopterin-binding domain"/>
    <property type="match status" value="1"/>
</dbReference>
<dbReference type="EMBL" id="CAJOAZ010012211">
    <property type="protein sequence ID" value="CAF4248954.1"/>
    <property type="molecule type" value="Genomic_DNA"/>
</dbReference>
<feature type="non-terminal residue" evidence="1">
    <location>
        <position position="88"/>
    </location>
</feature>
<dbReference type="Proteomes" id="UP000663844">
    <property type="component" value="Unassembled WGS sequence"/>
</dbReference>
<dbReference type="InterPro" id="IPR008335">
    <property type="entry name" value="Mopterin_OxRdtase_euk"/>
</dbReference>
<dbReference type="GO" id="GO:0020037">
    <property type="term" value="F:heme binding"/>
    <property type="evidence" value="ECO:0007669"/>
    <property type="project" value="TreeGrafter"/>
</dbReference>
<dbReference type="GO" id="GO:0008482">
    <property type="term" value="F:sulfite oxidase activity"/>
    <property type="evidence" value="ECO:0007669"/>
    <property type="project" value="TreeGrafter"/>
</dbReference>
<dbReference type="PRINTS" id="PR00407">
    <property type="entry name" value="EUMOPTERIN"/>
</dbReference>
<dbReference type="PANTHER" id="PTHR19372">
    <property type="entry name" value="SULFITE REDUCTASE"/>
    <property type="match status" value="1"/>
</dbReference>
<dbReference type="SUPFAM" id="SSF56524">
    <property type="entry name" value="Oxidoreductase molybdopterin-binding domain"/>
    <property type="match status" value="1"/>
</dbReference>